<comment type="subcellular location">
    <subcellularLocation>
        <location evidence="1">Cell membrane</location>
        <topology evidence="1">Multi-pass membrane protein</topology>
    </subcellularLocation>
</comment>
<feature type="transmembrane region" description="Helical" evidence="8">
    <location>
        <begin position="59"/>
        <end position="77"/>
    </location>
</feature>
<feature type="transmembrane region" description="Helical" evidence="8">
    <location>
        <begin position="323"/>
        <end position="341"/>
    </location>
</feature>
<comment type="caution">
    <text evidence="9">The sequence shown here is derived from an EMBL/GenBank/DDBJ whole genome shotgun (WGS) entry which is preliminary data.</text>
</comment>
<evidence type="ECO:0000313" key="10">
    <source>
        <dbReference type="Proteomes" id="UP001243717"/>
    </source>
</evidence>
<accession>A0ABU1AIG5</accession>
<dbReference type="SUPFAM" id="SSF48452">
    <property type="entry name" value="TPR-like"/>
    <property type="match status" value="1"/>
</dbReference>
<proteinExistence type="predicted"/>
<evidence type="ECO:0000313" key="9">
    <source>
        <dbReference type="EMBL" id="MDQ8194604.1"/>
    </source>
</evidence>
<keyword evidence="10" id="KW-1185">Reference proteome</keyword>
<feature type="transmembrane region" description="Helical" evidence="8">
    <location>
        <begin position="169"/>
        <end position="192"/>
    </location>
</feature>
<feature type="transmembrane region" description="Helical" evidence="8">
    <location>
        <begin position="204"/>
        <end position="222"/>
    </location>
</feature>
<dbReference type="PANTHER" id="PTHR33908">
    <property type="entry name" value="MANNOSYLTRANSFERASE YKCB-RELATED"/>
    <property type="match status" value="1"/>
</dbReference>
<sequence length="545" mass="61077">MSNHAYLPGHLRLILSITLVHIIAWFAYYSQIPAGQYPGETTRATLDAAQLLANGGNSITTSHSLYTYLLSILARIFTGSENLTTAARVLNACALMLSAGFTASAAGHYWRRNRTVWLAGLLIGLNPLLVFWAGELTPTLLTTACISFALWRITFWLRRPHPLNSFSIAFSLTLATAFETSLYPFIILWPLLACSYPQRNKIPHLIAALVPALLMCSALILFKLQLQSPILWNFDHFTQGIYASLSSTDNYDEKSFGLYRQLHLILFLNPIHWGGLLALAGIGIHIRLRDGHRWHSVCLAIATLIIFAISCTLNQSGTQARSSLIPLLAILAAGITLFPKIWQHSSRQRRRKIVALGVLLCLFSYSGHWLERHPKSWERDYSYLAEANIQAGHNERAAIWAEKALELNPERDDMQQLLVIAQFNDWATGSRQRTLPIEQTQNYLNAIQTIKGTSTTQTISAIYQYKLHQVESAQAVWQSLSDECALAKLCLYWTGTINSITAADLNAYAGQRYHALLRSAATVNRNALEYTNIEKQLDNMLGFAY</sequence>
<dbReference type="RefSeq" id="WP_308985071.1">
    <property type="nucleotide sequence ID" value="NZ_JARXIC010000012.1"/>
</dbReference>
<dbReference type="InterPro" id="IPR050297">
    <property type="entry name" value="LipidA_mod_glycosyltrf_83"/>
</dbReference>
<reference evidence="9 10" key="1">
    <citation type="submission" date="2023-04" db="EMBL/GenBank/DDBJ databases">
        <title>A novel bacteria isolated from coastal sediment.</title>
        <authorList>
            <person name="Liu X.-J."/>
            <person name="Du Z.-J."/>
        </authorList>
    </citation>
    <scope>NUCLEOTIDE SEQUENCE [LARGE SCALE GENOMIC DNA]</scope>
    <source>
        <strain evidence="9 10">SDUM461004</strain>
    </source>
</reference>
<evidence type="ECO:0000256" key="5">
    <source>
        <dbReference type="ARBA" id="ARBA00022692"/>
    </source>
</evidence>
<organism evidence="9 10">
    <name type="scientific">Thalassobacterium sedimentorum</name>
    <dbReference type="NCBI Taxonomy" id="3041258"/>
    <lineage>
        <taxon>Bacteria</taxon>
        <taxon>Pseudomonadati</taxon>
        <taxon>Verrucomicrobiota</taxon>
        <taxon>Opitutia</taxon>
        <taxon>Puniceicoccales</taxon>
        <taxon>Coraliomargaritaceae</taxon>
        <taxon>Thalassobacterium</taxon>
    </lineage>
</organism>
<feature type="transmembrane region" description="Helical" evidence="8">
    <location>
        <begin position="296"/>
        <end position="317"/>
    </location>
</feature>
<dbReference type="Proteomes" id="UP001243717">
    <property type="component" value="Unassembled WGS sequence"/>
</dbReference>
<evidence type="ECO:0000256" key="3">
    <source>
        <dbReference type="ARBA" id="ARBA00022676"/>
    </source>
</evidence>
<keyword evidence="2" id="KW-1003">Cell membrane</keyword>
<dbReference type="PANTHER" id="PTHR33908:SF11">
    <property type="entry name" value="MEMBRANE PROTEIN"/>
    <property type="match status" value="1"/>
</dbReference>
<keyword evidence="4" id="KW-0808">Transferase</keyword>
<dbReference type="EMBL" id="JARXIC010000012">
    <property type="protein sequence ID" value="MDQ8194604.1"/>
    <property type="molecule type" value="Genomic_DNA"/>
</dbReference>
<dbReference type="InterPro" id="IPR011990">
    <property type="entry name" value="TPR-like_helical_dom_sf"/>
</dbReference>
<evidence type="ECO:0000256" key="8">
    <source>
        <dbReference type="SAM" id="Phobius"/>
    </source>
</evidence>
<evidence type="ECO:0000256" key="4">
    <source>
        <dbReference type="ARBA" id="ARBA00022679"/>
    </source>
</evidence>
<feature type="transmembrane region" description="Helical" evidence="8">
    <location>
        <begin position="89"/>
        <end position="110"/>
    </location>
</feature>
<name>A0ABU1AIG5_9BACT</name>
<keyword evidence="3" id="KW-0328">Glycosyltransferase</keyword>
<protein>
    <recommendedName>
        <fullName evidence="11">Glycosyltransferase RgtA/B/C/D-like domain-containing protein</fullName>
    </recommendedName>
</protein>
<keyword evidence="7 8" id="KW-0472">Membrane</keyword>
<feature type="transmembrane region" description="Helical" evidence="8">
    <location>
        <begin position="140"/>
        <end position="157"/>
    </location>
</feature>
<evidence type="ECO:0000256" key="2">
    <source>
        <dbReference type="ARBA" id="ARBA00022475"/>
    </source>
</evidence>
<keyword evidence="5 8" id="KW-0812">Transmembrane</keyword>
<evidence type="ECO:0008006" key="11">
    <source>
        <dbReference type="Google" id="ProtNLM"/>
    </source>
</evidence>
<gene>
    <name evidence="9" type="ORF">QEH59_09215</name>
</gene>
<evidence type="ECO:0000256" key="7">
    <source>
        <dbReference type="ARBA" id="ARBA00023136"/>
    </source>
</evidence>
<keyword evidence="6 8" id="KW-1133">Transmembrane helix</keyword>
<evidence type="ECO:0000256" key="6">
    <source>
        <dbReference type="ARBA" id="ARBA00022989"/>
    </source>
</evidence>
<feature type="transmembrane region" description="Helical" evidence="8">
    <location>
        <begin position="262"/>
        <end position="284"/>
    </location>
</feature>
<evidence type="ECO:0000256" key="1">
    <source>
        <dbReference type="ARBA" id="ARBA00004651"/>
    </source>
</evidence>
<feature type="transmembrane region" description="Helical" evidence="8">
    <location>
        <begin position="12"/>
        <end position="29"/>
    </location>
</feature>